<name>A0ABV0TQ86_9TELE</name>
<evidence type="ECO:0000313" key="1">
    <source>
        <dbReference type="EMBL" id="MEQ2235083.1"/>
    </source>
</evidence>
<protein>
    <submittedName>
        <fullName evidence="1">Uncharacterized protein</fullName>
    </submittedName>
</protein>
<proteinExistence type="predicted"/>
<accession>A0ABV0TQ86</accession>
<evidence type="ECO:0000313" key="2">
    <source>
        <dbReference type="Proteomes" id="UP001482620"/>
    </source>
</evidence>
<dbReference type="Proteomes" id="UP001482620">
    <property type="component" value="Unassembled WGS sequence"/>
</dbReference>
<keyword evidence="2" id="KW-1185">Reference proteome</keyword>
<organism evidence="1 2">
    <name type="scientific">Ilyodon furcidens</name>
    <name type="common">goldbreast splitfin</name>
    <dbReference type="NCBI Taxonomy" id="33524"/>
    <lineage>
        <taxon>Eukaryota</taxon>
        <taxon>Metazoa</taxon>
        <taxon>Chordata</taxon>
        <taxon>Craniata</taxon>
        <taxon>Vertebrata</taxon>
        <taxon>Euteleostomi</taxon>
        <taxon>Actinopterygii</taxon>
        <taxon>Neopterygii</taxon>
        <taxon>Teleostei</taxon>
        <taxon>Neoteleostei</taxon>
        <taxon>Acanthomorphata</taxon>
        <taxon>Ovalentaria</taxon>
        <taxon>Atherinomorphae</taxon>
        <taxon>Cyprinodontiformes</taxon>
        <taxon>Goodeidae</taxon>
        <taxon>Ilyodon</taxon>
    </lineage>
</organism>
<comment type="caution">
    <text evidence="1">The sequence shown here is derived from an EMBL/GenBank/DDBJ whole genome shotgun (WGS) entry which is preliminary data.</text>
</comment>
<gene>
    <name evidence="1" type="ORF">ILYODFUR_038009</name>
</gene>
<reference evidence="1 2" key="1">
    <citation type="submission" date="2021-06" db="EMBL/GenBank/DDBJ databases">
        <authorList>
            <person name="Palmer J.M."/>
        </authorList>
    </citation>
    <scope>NUCLEOTIDE SEQUENCE [LARGE SCALE GENOMIC DNA]</scope>
    <source>
        <strain evidence="2">if_2019</strain>
        <tissue evidence="1">Muscle</tissue>
    </source>
</reference>
<sequence>MFQFPKMHVILGPKVPLVLKEPSCRGHGQVKAEDITINHNGKDTCLMMRTWGGPKCRRAWQQHLNNSSVYLQKVKNVAKHCRYEPESRSKNLHKRCRFSWQKHSIDKA</sequence>
<dbReference type="EMBL" id="JAHRIQ010043690">
    <property type="protein sequence ID" value="MEQ2235083.1"/>
    <property type="molecule type" value="Genomic_DNA"/>
</dbReference>